<evidence type="ECO:0000256" key="1">
    <source>
        <dbReference type="SAM" id="MobiDB-lite"/>
    </source>
</evidence>
<organism evidence="2 3">
    <name type="scientific">Caerostris darwini</name>
    <dbReference type="NCBI Taxonomy" id="1538125"/>
    <lineage>
        <taxon>Eukaryota</taxon>
        <taxon>Metazoa</taxon>
        <taxon>Ecdysozoa</taxon>
        <taxon>Arthropoda</taxon>
        <taxon>Chelicerata</taxon>
        <taxon>Arachnida</taxon>
        <taxon>Araneae</taxon>
        <taxon>Araneomorphae</taxon>
        <taxon>Entelegynae</taxon>
        <taxon>Araneoidea</taxon>
        <taxon>Araneidae</taxon>
        <taxon>Caerostris</taxon>
    </lineage>
</organism>
<name>A0AAV4PK31_9ARAC</name>
<keyword evidence="3" id="KW-1185">Reference proteome</keyword>
<dbReference type="EMBL" id="BPLQ01002861">
    <property type="protein sequence ID" value="GIX96086.1"/>
    <property type="molecule type" value="Genomic_DNA"/>
</dbReference>
<comment type="caution">
    <text evidence="2">The sequence shown here is derived from an EMBL/GenBank/DDBJ whole genome shotgun (WGS) entry which is preliminary data.</text>
</comment>
<accession>A0AAV4PK31</accession>
<proteinExistence type="predicted"/>
<reference evidence="2 3" key="1">
    <citation type="submission" date="2021-06" db="EMBL/GenBank/DDBJ databases">
        <title>Caerostris darwini draft genome.</title>
        <authorList>
            <person name="Kono N."/>
            <person name="Arakawa K."/>
        </authorList>
    </citation>
    <scope>NUCLEOTIDE SEQUENCE [LARGE SCALE GENOMIC DNA]</scope>
</reference>
<sequence length="95" mass="10824">MRLRKTTLSSKVPEINQSAVKNTHIYCPKTITHAGKQRTRTSTNTTKAGAGGVINRSRRRRPVTASFENQTSNRYMRRYDSKCFYLLALTFKSAP</sequence>
<dbReference type="AlphaFoldDB" id="A0AAV4PK31"/>
<gene>
    <name evidence="2" type="ORF">CDAR_320221</name>
</gene>
<evidence type="ECO:0000313" key="2">
    <source>
        <dbReference type="EMBL" id="GIX96086.1"/>
    </source>
</evidence>
<protein>
    <submittedName>
        <fullName evidence="2">Uncharacterized protein</fullName>
    </submittedName>
</protein>
<dbReference type="Proteomes" id="UP001054837">
    <property type="component" value="Unassembled WGS sequence"/>
</dbReference>
<feature type="region of interest" description="Disordered" evidence="1">
    <location>
        <begin position="31"/>
        <end position="53"/>
    </location>
</feature>
<evidence type="ECO:0000313" key="3">
    <source>
        <dbReference type="Proteomes" id="UP001054837"/>
    </source>
</evidence>